<proteinExistence type="predicted"/>
<evidence type="ECO:0000256" key="4">
    <source>
        <dbReference type="SAM" id="MobiDB-lite"/>
    </source>
</evidence>
<reference evidence="5" key="2">
    <citation type="journal article" date="2023" name="IMA Fungus">
        <title>Comparative genomic study of the Penicillium genus elucidates a diverse pangenome and 15 lateral gene transfer events.</title>
        <authorList>
            <person name="Petersen C."/>
            <person name="Sorensen T."/>
            <person name="Nielsen M.R."/>
            <person name="Sondergaard T.E."/>
            <person name="Sorensen J.L."/>
            <person name="Fitzpatrick D.A."/>
            <person name="Frisvad J.C."/>
            <person name="Nielsen K.L."/>
        </authorList>
    </citation>
    <scope>NUCLEOTIDE SEQUENCE</scope>
    <source>
        <strain evidence="5">IBT 30761</strain>
    </source>
</reference>
<evidence type="ECO:0000256" key="1">
    <source>
        <dbReference type="ARBA" id="ARBA00004173"/>
    </source>
</evidence>
<feature type="compositionally biased region" description="Basic and acidic residues" evidence="4">
    <location>
        <begin position="1"/>
        <end position="11"/>
    </location>
</feature>
<evidence type="ECO:0000313" key="6">
    <source>
        <dbReference type="Proteomes" id="UP001149074"/>
    </source>
</evidence>
<dbReference type="InterPro" id="IPR011990">
    <property type="entry name" value="TPR-like_helical_dom_sf"/>
</dbReference>
<reference evidence="5" key="1">
    <citation type="submission" date="2022-11" db="EMBL/GenBank/DDBJ databases">
        <authorList>
            <person name="Petersen C."/>
        </authorList>
    </citation>
    <scope>NUCLEOTIDE SEQUENCE</scope>
    <source>
        <strain evidence="5">IBT 30761</strain>
    </source>
</reference>
<keyword evidence="6" id="KW-1185">Reference proteome</keyword>
<evidence type="ECO:0000313" key="5">
    <source>
        <dbReference type="EMBL" id="KAJ5098553.1"/>
    </source>
</evidence>
<gene>
    <name evidence="5" type="ORF">N7532_005554</name>
</gene>
<keyword evidence="3" id="KW-0496">Mitochondrion</keyword>
<dbReference type="EMBL" id="JAPQKI010000005">
    <property type="protein sequence ID" value="KAJ5098553.1"/>
    <property type="molecule type" value="Genomic_DNA"/>
</dbReference>
<keyword evidence="2" id="KW-0809">Transit peptide</keyword>
<feature type="compositionally biased region" description="Basic and acidic residues" evidence="4">
    <location>
        <begin position="69"/>
        <end position="87"/>
    </location>
</feature>
<dbReference type="GO" id="GO:0005739">
    <property type="term" value="C:mitochondrion"/>
    <property type="evidence" value="ECO:0007669"/>
    <property type="project" value="UniProtKB-SubCell"/>
</dbReference>
<sequence length="768" mass="88575">MKRIASARERLASPWLNRPRRSSPESSTWNCPSQRRSVLHRTGHTRHISSKRSSQAQHLERSIPSTKLEIPRYDVRQQSHSTQDHPTPDLPTQSPALGAMAQPAAVANTTLPVWDHPEQEAEYAGHFYRVLEDGQPDQVMIAMTDPRSAGLVGSLPQTTFLEALHRLSPTHFVEPFRDIHHPLHSWSVLLSGVKRVEEYFDDFVRNLLTIVRFRTAAGQPLQLGEYTHLLKCARSMGNFPLAKQLWESMEDNRIAPDTTCYNYYMEVQVWDHCYTGPEAYRLRILPHHYRKRKYEGEQRAVGWQGFGTARMSVRASVMRLFQTMLDDGNLADERTYINLLIASARVGHNKGMRYILKTVWNIDLDAMKAQSVPDDASLPPATPYDPWSALYPTENLLFAVAHALGTNNDISGAVRVVQFISSSYNIPIPGKVWLELLERAYVLSRARTSKGERTIQANALGQVSVDLVRSMFDTMTSSPVNVTPTLQTWRFMMNLSIDCGSLEDCKAHLRGAYGLLRDTREKEREARKVVLRCLQPALDTAEKQIQNGAIQPDPILFQSPLLAQAVQEYDILRLQVYQQTYLLNRCLWVAARVHHWQDTPDKIWFLQERPKMLEEWQDFVPQVRRIFYDDNTGHMDTKGETRFRSRHWVSDADIIPVRRMTDQKELFFPTEERVLSEKAVWSRIKERYPYLDTELAPLNRLFHFEKPRTPEFEKNLEKFRSSWVEYPESSALSTKNNPNAGFYGRLAALGMLKTRERGIYLLDDGVWV</sequence>
<dbReference type="InterPro" id="IPR002885">
    <property type="entry name" value="PPR_rpt"/>
</dbReference>
<comment type="caution">
    <text evidence="5">The sequence shown here is derived from an EMBL/GenBank/DDBJ whole genome shotgun (WGS) entry which is preliminary data.</text>
</comment>
<protein>
    <submittedName>
        <fullName evidence="5">Uncharacterized protein</fullName>
    </submittedName>
</protein>
<feature type="compositionally biased region" description="Basic residues" evidence="4">
    <location>
        <begin position="37"/>
        <end position="50"/>
    </location>
</feature>
<feature type="compositionally biased region" description="Polar residues" evidence="4">
    <location>
        <begin position="24"/>
        <end position="36"/>
    </location>
</feature>
<dbReference type="Proteomes" id="UP001149074">
    <property type="component" value="Unassembled WGS sequence"/>
</dbReference>
<dbReference type="Pfam" id="PF13812">
    <property type="entry name" value="PPR_3"/>
    <property type="match status" value="1"/>
</dbReference>
<organism evidence="5 6">
    <name type="scientific">Penicillium argentinense</name>
    <dbReference type="NCBI Taxonomy" id="1131581"/>
    <lineage>
        <taxon>Eukaryota</taxon>
        <taxon>Fungi</taxon>
        <taxon>Dikarya</taxon>
        <taxon>Ascomycota</taxon>
        <taxon>Pezizomycotina</taxon>
        <taxon>Eurotiomycetes</taxon>
        <taxon>Eurotiomycetidae</taxon>
        <taxon>Eurotiales</taxon>
        <taxon>Aspergillaceae</taxon>
        <taxon>Penicillium</taxon>
    </lineage>
</organism>
<feature type="region of interest" description="Disordered" evidence="4">
    <location>
        <begin position="1"/>
        <end position="92"/>
    </location>
</feature>
<evidence type="ECO:0000256" key="3">
    <source>
        <dbReference type="ARBA" id="ARBA00023128"/>
    </source>
</evidence>
<dbReference type="AlphaFoldDB" id="A0A9W9FE44"/>
<dbReference type="Pfam" id="PF12921">
    <property type="entry name" value="ATP13"/>
    <property type="match status" value="1"/>
</dbReference>
<dbReference type="GeneID" id="81357027"/>
<dbReference type="Gene3D" id="1.25.40.10">
    <property type="entry name" value="Tetratricopeptide repeat domain"/>
    <property type="match status" value="1"/>
</dbReference>
<name>A0A9W9FE44_9EURO</name>
<accession>A0A9W9FE44</accession>
<comment type="subcellular location">
    <subcellularLocation>
        <location evidence="1">Mitochondrion</location>
    </subcellularLocation>
</comment>
<dbReference type="OrthoDB" id="185373at2759"/>
<dbReference type="RefSeq" id="XP_056474207.1">
    <property type="nucleotide sequence ID" value="XM_056618048.1"/>
</dbReference>
<evidence type="ECO:0000256" key="2">
    <source>
        <dbReference type="ARBA" id="ARBA00022946"/>
    </source>
</evidence>
<dbReference type="InterPro" id="IPR024319">
    <property type="entry name" value="ATPase_expression_mit"/>
</dbReference>